<dbReference type="PROSITE" id="PS51257">
    <property type="entry name" value="PROKAR_LIPOPROTEIN"/>
    <property type="match status" value="1"/>
</dbReference>
<dbReference type="AlphaFoldDB" id="A0AA88SAD2"/>
<keyword evidence="2" id="KW-1185">Reference proteome</keyword>
<sequence>MWDNQQRTNMDAGEQLLSHRPGLAAAALTSCPVPEKTGACVSTDRAAGCCRAGQDKTGSLDLSGATTRP</sequence>
<gene>
    <name evidence="1" type="ORF">Q5P01_018878</name>
</gene>
<accession>A0AA88SAD2</accession>
<evidence type="ECO:0000313" key="2">
    <source>
        <dbReference type="Proteomes" id="UP001187415"/>
    </source>
</evidence>
<dbReference type="Proteomes" id="UP001187415">
    <property type="component" value="Unassembled WGS sequence"/>
</dbReference>
<dbReference type="EMBL" id="JAUPFM010000014">
    <property type="protein sequence ID" value="KAK2830947.1"/>
    <property type="molecule type" value="Genomic_DNA"/>
</dbReference>
<comment type="caution">
    <text evidence="1">The sequence shown here is derived from an EMBL/GenBank/DDBJ whole genome shotgun (WGS) entry which is preliminary data.</text>
</comment>
<evidence type="ECO:0000313" key="1">
    <source>
        <dbReference type="EMBL" id="KAK2830947.1"/>
    </source>
</evidence>
<protein>
    <submittedName>
        <fullName evidence="1">Uncharacterized protein</fullName>
    </submittedName>
</protein>
<proteinExistence type="predicted"/>
<reference evidence="1" key="1">
    <citation type="submission" date="2023-07" db="EMBL/GenBank/DDBJ databases">
        <title>Chromosome-level Genome Assembly of Striped Snakehead (Channa striata).</title>
        <authorList>
            <person name="Liu H."/>
        </authorList>
    </citation>
    <scope>NUCLEOTIDE SEQUENCE</scope>
    <source>
        <strain evidence="1">Gz</strain>
        <tissue evidence="1">Muscle</tissue>
    </source>
</reference>
<organism evidence="1 2">
    <name type="scientific">Channa striata</name>
    <name type="common">Snakehead murrel</name>
    <name type="synonym">Ophicephalus striatus</name>
    <dbReference type="NCBI Taxonomy" id="64152"/>
    <lineage>
        <taxon>Eukaryota</taxon>
        <taxon>Metazoa</taxon>
        <taxon>Chordata</taxon>
        <taxon>Craniata</taxon>
        <taxon>Vertebrata</taxon>
        <taxon>Euteleostomi</taxon>
        <taxon>Actinopterygii</taxon>
        <taxon>Neopterygii</taxon>
        <taxon>Teleostei</taxon>
        <taxon>Neoteleostei</taxon>
        <taxon>Acanthomorphata</taxon>
        <taxon>Anabantaria</taxon>
        <taxon>Anabantiformes</taxon>
        <taxon>Channoidei</taxon>
        <taxon>Channidae</taxon>
        <taxon>Channa</taxon>
    </lineage>
</organism>
<name>A0AA88SAD2_CHASR</name>